<sequence length="866" mass="96088">MADNQWPSDRPLYYTAKADGKFSAREGSSEDAKLGAAVYLTTSRDAAMKAMRKGGHVYQVDTSKLTGALYGNQVNFTEQELTNIVQSVLIQERADGSTALLEANELHGDDLGTDANTIAKNLMKGATSDTEIVKELQQSAGGDSKSAEYVTHALNRAGRIWSGTVTDKAIEVAVYDPKNLSIDEDLTRQVAANREHKKQQGHRRLTDDEIFTARNASLLELADKLGMQMVEDGGMYRWAEHDALVVNPKVNLWIWNGRGLGGGPIELVKNFSDADSFTKAVRFILDENVSQAVYEEKERLPYENRIKVADDFSQARQYLVGARGLNGTLIDALHKKGYIQQNQYGDVVFQWAKSGKTVGASIQGTTIDYKRYGKRGTFKHIAKDSEQNFGFNFSIGQPNRLYIFEAPIDALSYWSTHPDMENAMFAAVDGLKEKSVYEMTDYMLQSKGVSPDAVYLGVDNDHAGRSLVDKMELASYVSADGQAVHFKANVPDDNAISQGVQKKLAAVAEEAGITWTKLAAAEKVETNFDAQHRHGNGLGFAAKLTAVLDEPFDYEQGLWQSADAIARATTGVKTDWVEYVRTVTDGASLDTLQDVAHKLEYYDKQYQMREYRPVRFFVKDWNERLKTETSMPLLKQLQSYKYRYNDKELELAQVPGAEKRSFALRPVNEPNGELFFESNDPQQLVYMMRHYGVKAIDVQDRQQAATQEVAVPRLTAPFGSDEGRAELKTAKAFWNSVLKTGKEFEVLAVSEKTGKERTVATLTKSARKANLVQLTQYNPDGQPWTHISIEKNDLVTQQGDFNKLLSAMPAGDESASMTVKLGEANSLDLSVARPQATEQQAQAAAPKPAVKVARAHRSMSMGLGRS</sequence>
<evidence type="ECO:0000313" key="4">
    <source>
        <dbReference type="Proteomes" id="UP000051679"/>
    </source>
</evidence>
<dbReference type="Proteomes" id="UP000051679">
    <property type="component" value="Unassembled WGS sequence"/>
</dbReference>
<feature type="domain" description="DUF3991" evidence="2">
    <location>
        <begin position="317"/>
        <end position="395"/>
    </location>
</feature>
<reference evidence="3 4" key="1">
    <citation type="journal article" date="2015" name="Genome Announc.">
        <title>Expanding the biotechnology potential of lactobacilli through comparative genomics of 213 strains and associated genera.</title>
        <authorList>
            <person name="Sun Z."/>
            <person name="Harris H.M."/>
            <person name="McCann A."/>
            <person name="Guo C."/>
            <person name="Argimon S."/>
            <person name="Zhang W."/>
            <person name="Yang X."/>
            <person name="Jeffery I.B."/>
            <person name="Cooney J.C."/>
            <person name="Kagawa T.F."/>
            <person name="Liu W."/>
            <person name="Song Y."/>
            <person name="Salvetti E."/>
            <person name="Wrobel A."/>
            <person name="Rasinkangas P."/>
            <person name="Parkhill J."/>
            <person name="Rea M.C."/>
            <person name="O'Sullivan O."/>
            <person name="Ritari J."/>
            <person name="Douillard F.P."/>
            <person name="Paul Ross R."/>
            <person name="Yang R."/>
            <person name="Briner A.E."/>
            <person name="Felis G.E."/>
            <person name="de Vos W.M."/>
            <person name="Barrangou R."/>
            <person name="Klaenhammer T.R."/>
            <person name="Caufield P.W."/>
            <person name="Cui Y."/>
            <person name="Zhang H."/>
            <person name="O'Toole P.W."/>
        </authorList>
    </citation>
    <scope>NUCLEOTIDE SEQUENCE [LARGE SCALE GENOMIC DNA]</scope>
    <source>
        <strain evidence="3 4">DSM 20505</strain>
    </source>
</reference>
<evidence type="ECO:0000256" key="1">
    <source>
        <dbReference type="SAM" id="MobiDB-lite"/>
    </source>
</evidence>
<feature type="region of interest" description="Disordered" evidence="1">
    <location>
        <begin position="834"/>
        <end position="866"/>
    </location>
</feature>
<evidence type="ECO:0000259" key="2">
    <source>
        <dbReference type="Pfam" id="PF13154"/>
    </source>
</evidence>
<dbReference type="SUPFAM" id="SSF57783">
    <property type="entry name" value="Zinc beta-ribbon"/>
    <property type="match status" value="1"/>
</dbReference>
<dbReference type="Pfam" id="PF13154">
    <property type="entry name" value="DUF3991"/>
    <property type="match status" value="1"/>
</dbReference>
<evidence type="ECO:0000313" key="3">
    <source>
        <dbReference type="EMBL" id="KRM56667.1"/>
    </source>
</evidence>
<proteinExistence type="predicted"/>
<organism evidence="3 4">
    <name type="scientific">Lacticaseibacillus sharpeae JCM 1186 = DSM 20505</name>
    <dbReference type="NCBI Taxonomy" id="1291052"/>
    <lineage>
        <taxon>Bacteria</taxon>
        <taxon>Bacillati</taxon>
        <taxon>Bacillota</taxon>
        <taxon>Bacilli</taxon>
        <taxon>Lactobacillales</taxon>
        <taxon>Lactobacillaceae</taxon>
        <taxon>Lacticaseibacillus</taxon>
    </lineage>
</organism>
<name>A0A0R1ZX12_9LACO</name>
<feature type="compositionally biased region" description="Low complexity" evidence="1">
    <location>
        <begin position="834"/>
        <end position="852"/>
    </location>
</feature>
<dbReference type="Gene3D" id="3.40.1360.10">
    <property type="match status" value="1"/>
</dbReference>
<keyword evidence="4" id="KW-1185">Reference proteome</keyword>
<dbReference type="STRING" id="1291052.FC18_GL001800"/>
<dbReference type="Pfam" id="PF13155">
    <property type="entry name" value="Toprim_2"/>
    <property type="match status" value="1"/>
</dbReference>
<dbReference type="InterPro" id="IPR025054">
    <property type="entry name" value="DUF3991"/>
</dbReference>
<protein>
    <recommendedName>
        <fullName evidence="2">DUF3991 domain-containing protein</fullName>
    </recommendedName>
</protein>
<dbReference type="PATRIC" id="fig|1291052.5.peg.1854"/>
<dbReference type="AlphaFoldDB" id="A0A0R1ZX12"/>
<accession>A0A0R1ZX12</accession>
<dbReference type="OrthoDB" id="9803716at2"/>
<comment type="caution">
    <text evidence="3">The sequence shown here is derived from an EMBL/GenBank/DDBJ whole genome shotgun (WGS) entry which is preliminary data.</text>
</comment>
<dbReference type="EMBL" id="AYYO01000001">
    <property type="protein sequence ID" value="KRM56667.1"/>
    <property type="molecule type" value="Genomic_DNA"/>
</dbReference>
<gene>
    <name evidence="3" type="ORF">FC18_GL001800</name>
</gene>
<dbReference type="RefSeq" id="WP_056975264.1">
    <property type="nucleotide sequence ID" value="NZ_AYYO01000001.1"/>
</dbReference>